<dbReference type="UniPathway" id="UPA00886"/>
<evidence type="ECO:0000256" key="2">
    <source>
        <dbReference type="ARBA" id="ARBA00004718"/>
    </source>
</evidence>
<evidence type="ECO:0000256" key="11">
    <source>
        <dbReference type="SAM" id="Coils"/>
    </source>
</evidence>
<proteinExistence type="inferred from homology"/>
<keyword evidence="8" id="KW-0862">Zinc</keyword>
<dbReference type="InterPro" id="IPR004181">
    <property type="entry name" value="Znf_MIZ"/>
</dbReference>
<keyword evidence="11" id="KW-0175">Coiled coil</keyword>
<dbReference type="Pfam" id="PF11789">
    <property type="entry name" value="zf-Nse"/>
    <property type="match status" value="1"/>
</dbReference>
<dbReference type="CDD" id="cd16651">
    <property type="entry name" value="SPL-RING_NSE2"/>
    <property type="match status" value="1"/>
</dbReference>
<dbReference type="Proteomes" id="UP000266861">
    <property type="component" value="Unassembled WGS sequence"/>
</dbReference>
<keyword evidence="7" id="KW-0833">Ubl conjugation pathway</keyword>
<dbReference type="GO" id="GO:0016925">
    <property type="term" value="P:protein sumoylation"/>
    <property type="evidence" value="ECO:0007669"/>
    <property type="project" value="UniProtKB-UniPathway"/>
</dbReference>
<dbReference type="OrthoDB" id="26899at2759"/>
<dbReference type="AlphaFoldDB" id="A0A397GRH6"/>
<dbReference type="Gene3D" id="3.30.40.10">
    <property type="entry name" value="Zinc/RING finger domain, C3HC4 (zinc finger)"/>
    <property type="match status" value="1"/>
</dbReference>
<evidence type="ECO:0000256" key="1">
    <source>
        <dbReference type="ARBA" id="ARBA00004123"/>
    </source>
</evidence>
<dbReference type="SUPFAM" id="SSF57850">
    <property type="entry name" value="RING/U-box"/>
    <property type="match status" value="1"/>
</dbReference>
<comment type="similarity">
    <text evidence="3">Belongs to the NSE2 family.</text>
</comment>
<dbReference type="GO" id="GO:0000724">
    <property type="term" value="P:double-strand break repair via homologous recombination"/>
    <property type="evidence" value="ECO:0007669"/>
    <property type="project" value="InterPro"/>
</dbReference>
<keyword evidence="14" id="KW-1185">Reference proteome</keyword>
<evidence type="ECO:0000256" key="10">
    <source>
        <dbReference type="PROSITE-ProRule" id="PRU00452"/>
    </source>
</evidence>
<keyword evidence="6 10" id="KW-0863">Zinc-finger</keyword>
<evidence type="ECO:0000256" key="9">
    <source>
        <dbReference type="ARBA" id="ARBA00023242"/>
    </source>
</evidence>
<dbReference type="PANTHER" id="PTHR21330">
    <property type="entry name" value="E3 SUMO-PROTEIN LIGASE NSE2"/>
    <property type="match status" value="1"/>
</dbReference>
<sequence length="254" mass="29522">MRVSRSSRNTRDSIGSVSAPFNEGKEFDSLYREFNEMLHFVVRGITFATETAADLEEANEKEEVANLEGIVRKYVDMENNLNNKREAIDELRTKMNAGNKVDLVETFESLHESAFEEYENSTENEKYFQNEYYIEFRQKIWEVNHPDEAMPTLDGNDDDDIVMGQQKESLFCPITTLLFEEPVTGKVCKHTYSKDAILQLIRRNRNTVVCPVAGCDKHITEHDLIPNKRIERKVARYRVTGNDPMDDVEYMNIE</sequence>
<protein>
    <recommendedName>
        <fullName evidence="12">SP-RING-type domain-containing protein</fullName>
    </recommendedName>
</protein>
<evidence type="ECO:0000259" key="12">
    <source>
        <dbReference type="PROSITE" id="PS51044"/>
    </source>
</evidence>
<dbReference type="PANTHER" id="PTHR21330:SF1">
    <property type="entry name" value="E3 SUMO-PROTEIN LIGASE NSE2"/>
    <property type="match status" value="1"/>
</dbReference>
<evidence type="ECO:0000256" key="5">
    <source>
        <dbReference type="ARBA" id="ARBA00022723"/>
    </source>
</evidence>
<comment type="pathway">
    <text evidence="2">Protein modification; protein sumoylation.</text>
</comment>
<reference evidence="13 14" key="1">
    <citation type="submission" date="2018-08" db="EMBL/GenBank/DDBJ databases">
        <title>Genome and evolution of the arbuscular mycorrhizal fungus Diversispora epigaea (formerly Glomus versiforme) and its bacterial endosymbionts.</title>
        <authorList>
            <person name="Sun X."/>
            <person name="Fei Z."/>
            <person name="Harrison M."/>
        </authorList>
    </citation>
    <scope>NUCLEOTIDE SEQUENCE [LARGE SCALE GENOMIC DNA]</scope>
    <source>
        <strain evidence="13 14">IT104</strain>
    </source>
</reference>
<evidence type="ECO:0000256" key="8">
    <source>
        <dbReference type="ARBA" id="ARBA00022833"/>
    </source>
</evidence>
<evidence type="ECO:0000313" key="13">
    <source>
        <dbReference type="EMBL" id="RHZ52066.1"/>
    </source>
</evidence>
<dbReference type="GO" id="GO:0030915">
    <property type="term" value="C:Smc5-Smc6 complex"/>
    <property type="evidence" value="ECO:0007669"/>
    <property type="project" value="InterPro"/>
</dbReference>
<dbReference type="InterPro" id="IPR026846">
    <property type="entry name" value="Nse2(Mms21)"/>
</dbReference>
<organism evidence="13 14">
    <name type="scientific">Diversispora epigaea</name>
    <dbReference type="NCBI Taxonomy" id="1348612"/>
    <lineage>
        <taxon>Eukaryota</taxon>
        <taxon>Fungi</taxon>
        <taxon>Fungi incertae sedis</taxon>
        <taxon>Mucoromycota</taxon>
        <taxon>Glomeromycotina</taxon>
        <taxon>Glomeromycetes</taxon>
        <taxon>Diversisporales</taxon>
        <taxon>Diversisporaceae</taxon>
        <taxon>Diversispora</taxon>
    </lineage>
</organism>
<gene>
    <name evidence="13" type="ORF">Glove_465g52</name>
</gene>
<evidence type="ECO:0000256" key="4">
    <source>
        <dbReference type="ARBA" id="ARBA00022679"/>
    </source>
</evidence>
<dbReference type="InterPro" id="IPR003613">
    <property type="entry name" value="Ubox_domain"/>
</dbReference>
<dbReference type="GO" id="GO:0005634">
    <property type="term" value="C:nucleus"/>
    <property type="evidence" value="ECO:0007669"/>
    <property type="project" value="UniProtKB-SubCell"/>
</dbReference>
<feature type="coiled-coil region" evidence="11">
    <location>
        <begin position="67"/>
        <end position="94"/>
    </location>
</feature>
<evidence type="ECO:0000256" key="3">
    <source>
        <dbReference type="ARBA" id="ARBA00008212"/>
    </source>
</evidence>
<dbReference type="EMBL" id="PQFF01000407">
    <property type="protein sequence ID" value="RHZ52066.1"/>
    <property type="molecule type" value="Genomic_DNA"/>
</dbReference>
<keyword evidence="4" id="KW-0808">Transferase</keyword>
<dbReference type="GO" id="GO:0004842">
    <property type="term" value="F:ubiquitin-protein transferase activity"/>
    <property type="evidence" value="ECO:0007669"/>
    <property type="project" value="InterPro"/>
</dbReference>
<evidence type="ECO:0000313" key="14">
    <source>
        <dbReference type="Proteomes" id="UP000266861"/>
    </source>
</evidence>
<feature type="domain" description="SP-RING-type" evidence="12">
    <location>
        <begin position="157"/>
        <end position="239"/>
    </location>
</feature>
<dbReference type="GO" id="GO:0061665">
    <property type="term" value="F:SUMO ligase activity"/>
    <property type="evidence" value="ECO:0007669"/>
    <property type="project" value="TreeGrafter"/>
</dbReference>
<keyword evidence="9" id="KW-0539">Nucleus</keyword>
<dbReference type="InterPro" id="IPR013083">
    <property type="entry name" value="Znf_RING/FYVE/PHD"/>
</dbReference>
<dbReference type="PROSITE" id="PS51044">
    <property type="entry name" value="ZF_SP_RING"/>
    <property type="match status" value="1"/>
</dbReference>
<dbReference type="SMART" id="SM00504">
    <property type="entry name" value="Ubox"/>
    <property type="match status" value="1"/>
</dbReference>
<name>A0A397GRH6_9GLOM</name>
<dbReference type="STRING" id="1348612.A0A397GRH6"/>
<evidence type="ECO:0000256" key="7">
    <source>
        <dbReference type="ARBA" id="ARBA00022786"/>
    </source>
</evidence>
<comment type="caution">
    <text evidence="13">The sequence shown here is derived from an EMBL/GenBank/DDBJ whole genome shotgun (WGS) entry which is preliminary data.</text>
</comment>
<accession>A0A397GRH6</accession>
<dbReference type="GO" id="GO:0016567">
    <property type="term" value="P:protein ubiquitination"/>
    <property type="evidence" value="ECO:0007669"/>
    <property type="project" value="InterPro"/>
</dbReference>
<comment type="subcellular location">
    <subcellularLocation>
        <location evidence="1">Nucleus</location>
    </subcellularLocation>
</comment>
<evidence type="ECO:0000256" key="6">
    <source>
        <dbReference type="ARBA" id="ARBA00022771"/>
    </source>
</evidence>
<dbReference type="GO" id="GO:0008270">
    <property type="term" value="F:zinc ion binding"/>
    <property type="evidence" value="ECO:0007669"/>
    <property type="project" value="UniProtKB-KW"/>
</dbReference>
<keyword evidence="5" id="KW-0479">Metal-binding</keyword>